<gene>
    <name evidence="2" type="ORF">DAY19_00400</name>
</gene>
<dbReference type="RefSeq" id="WP_114705204.1">
    <property type="nucleotide sequence ID" value="NZ_QDKL01000001.1"/>
</dbReference>
<dbReference type="EMBL" id="QDKL01000001">
    <property type="protein sequence ID" value="RZF22259.1"/>
    <property type="molecule type" value="Genomic_DNA"/>
</dbReference>
<evidence type="ECO:0000313" key="3">
    <source>
        <dbReference type="Proteomes" id="UP000443582"/>
    </source>
</evidence>
<reference evidence="3" key="1">
    <citation type="journal article" date="2019" name="Int. J. Syst. Evol. Microbiol.">
        <title>Halobacteriovorax valvorus sp. nov., a novel prokaryotic predator isolated from coastal seawater of China.</title>
        <authorList>
            <person name="Chen M.-X."/>
        </authorList>
    </citation>
    <scope>NUCLEOTIDE SEQUENCE [LARGE SCALE GENOMIC DNA]</scope>
    <source>
        <strain evidence="3">BL9</strain>
    </source>
</reference>
<keyword evidence="1" id="KW-0732">Signal</keyword>
<evidence type="ECO:0000256" key="1">
    <source>
        <dbReference type="SAM" id="SignalP"/>
    </source>
</evidence>
<dbReference type="Proteomes" id="UP000443582">
    <property type="component" value="Unassembled WGS sequence"/>
</dbReference>
<keyword evidence="3" id="KW-1185">Reference proteome</keyword>
<comment type="caution">
    <text evidence="2">The sequence shown here is derived from an EMBL/GenBank/DDBJ whole genome shotgun (WGS) entry which is preliminary data.</text>
</comment>
<feature type="signal peptide" evidence="1">
    <location>
        <begin position="1"/>
        <end position="19"/>
    </location>
</feature>
<feature type="chain" id="PRO_5047114002" evidence="1">
    <location>
        <begin position="20"/>
        <end position="113"/>
    </location>
</feature>
<accession>A0ABY0IH51</accession>
<evidence type="ECO:0000313" key="2">
    <source>
        <dbReference type="EMBL" id="RZF22259.1"/>
    </source>
</evidence>
<protein>
    <submittedName>
        <fullName evidence="2">Uncharacterized protein</fullName>
    </submittedName>
</protein>
<proteinExistence type="predicted"/>
<name>A0ABY0IH51_9BACT</name>
<organism evidence="2 3">
    <name type="scientific">Halobacteriovorax vibrionivorans</name>
    <dbReference type="NCBI Taxonomy" id="2152716"/>
    <lineage>
        <taxon>Bacteria</taxon>
        <taxon>Pseudomonadati</taxon>
        <taxon>Bdellovibrionota</taxon>
        <taxon>Bacteriovoracia</taxon>
        <taxon>Bacteriovoracales</taxon>
        <taxon>Halobacteriovoraceae</taxon>
        <taxon>Halobacteriovorax</taxon>
    </lineage>
</organism>
<sequence>MRNTFLMFIALFFSAQVFALNGNNECLRFENDAAKVEAIEFSANLLNYESTLDFCTADRLWDLQVTHAPNFWPVGEEDDHHIKLQLHYEYHSCTIYYNQTLKKLSRQRCYNTW</sequence>